<proteinExistence type="predicted"/>
<name>A0ABQ3WPE9_9ACTN</name>
<sequence>MGVRRKEVAGPVPATAARGDRLRLPAEAGMTPIEEVVEVVRTGGVPTRDHRDERPRGDEPAPAPERRAPAS</sequence>
<comment type="caution">
    <text evidence="2">The sequence shown here is derived from an EMBL/GenBank/DDBJ whole genome shotgun (WGS) entry which is preliminary data.</text>
</comment>
<evidence type="ECO:0000313" key="2">
    <source>
        <dbReference type="EMBL" id="GID48126.1"/>
    </source>
</evidence>
<accession>A0ABQ3WPE9</accession>
<evidence type="ECO:0000256" key="1">
    <source>
        <dbReference type="SAM" id="MobiDB-lite"/>
    </source>
</evidence>
<feature type="compositionally biased region" description="Basic and acidic residues" evidence="1">
    <location>
        <begin position="47"/>
        <end position="71"/>
    </location>
</feature>
<dbReference type="EMBL" id="BOMF01000102">
    <property type="protein sequence ID" value="GID48126.1"/>
    <property type="molecule type" value="Genomic_DNA"/>
</dbReference>
<protein>
    <submittedName>
        <fullName evidence="2">Uncharacterized protein</fullName>
    </submittedName>
</protein>
<feature type="region of interest" description="Disordered" evidence="1">
    <location>
        <begin position="41"/>
        <end position="71"/>
    </location>
</feature>
<gene>
    <name evidence="2" type="ORF">Aca07nite_54010</name>
</gene>
<reference evidence="2" key="1">
    <citation type="submission" date="2021-01" db="EMBL/GenBank/DDBJ databases">
        <title>Whole genome shotgun sequence of Actinoplanes capillaceus NBRC 16408.</title>
        <authorList>
            <person name="Komaki H."/>
            <person name="Tamura T."/>
        </authorList>
    </citation>
    <scope>NUCLEOTIDE SEQUENCE [LARGE SCALE GENOMIC DNA]</scope>
    <source>
        <strain evidence="2">NBRC 16408</strain>
    </source>
</reference>
<organism evidence="2">
    <name type="scientific">Actinoplanes campanulatus</name>
    <dbReference type="NCBI Taxonomy" id="113559"/>
    <lineage>
        <taxon>Bacteria</taxon>
        <taxon>Bacillati</taxon>
        <taxon>Actinomycetota</taxon>
        <taxon>Actinomycetes</taxon>
        <taxon>Micromonosporales</taxon>
        <taxon>Micromonosporaceae</taxon>
        <taxon>Actinoplanes</taxon>
    </lineage>
</organism>